<dbReference type="InterPro" id="IPR020751">
    <property type="entry name" value="aa-tRNA-synth_I_codon-bd_sub2"/>
</dbReference>
<evidence type="ECO:0000256" key="2">
    <source>
        <dbReference type="ARBA" id="ARBA00022598"/>
    </source>
</evidence>
<dbReference type="GO" id="GO:0000049">
    <property type="term" value="F:tRNA binding"/>
    <property type="evidence" value="ECO:0007669"/>
    <property type="project" value="InterPro"/>
</dbReference>
<dbReference type="InterPro" id="IPR008925">
    <property type="entry name" value="aa_tRNA-synth_I_cd-bd_sf"/>
</dbReference>
<evidence type="ECO:0000256" key="8">
    <source>
        <dbReference type="SAM" id="MobiDB-lite"/>
    </source>
</evidence>
<dbReference type="EMBL" id="AZHD01000009">
    <property type="protein sequence ID" value="OAA60516.1"/>
    <property type="molecule type" value="Genomic_DNA"/>
</dbReference>
<dbReference type="SUPFAM" id="SSF48163">
    <property type="entry name" value="An anticodon-binding domain of class I aminoacyl-tRNA synthetases"/>
    <property type="match status" value="1"/>
</dbReference>
<feature type="domain" description="Glutamyl/glutaminyl-tRNA synthetase class Ib catalytic" evidence="9">
    <location>
        <begin position="108"/>
        <end position="326"/>
    </location>
</feature>
<feature type="domain" description="Aminoacyl-tRNA synthetase class I anticodon-binding" evidence="10">
    <location>
        <begin position="480"/>
        <end position="565"/>
    </location>
</feature>
<evidence type="ECO:0000259" key="10">
    <source>
        <dbReference type="Pfam" id="PF19269"/>
    </source>
</evidence>
<evidence type="ECO:0000256" key="7">
    <source>
        <dbReference type="RuleBase" id="RU363037"/>
    </source>
</evidence>
<dbReference type="PANTHER" id="PTHR43311">
    <property type="entry name" value="GLUTAMATE--TRNA LIGASE"/>
    <property type="match status" value="1"/>
</dbReference>
<dbReference type="SUPFAM" id="SSF52374">
    <property type="entry name" value="Nucleotidylyl transferase"/>
    <property type="match status" value="1"/>
</dbReference>
<dbReference type="Proteomes" id="UP000076874">
    <property type="component" value="Unassembled WGS sequence"/>
</dbReference>
<keyword evidence="3 7" id="KW-0547">Nucleotide-binding</keyword>
<evidence type="ECO:0000313" key="11">
    <source>
        <dbReference type="EMBL" id="OAA60516.1"/>
    </source>
</evidence>
<organism evidence="11 12">
    <name type="scientific">Niveomyces insectorum RCEF 264</name>
    <dbReference type="NCBI Taxonomy" id="1081102"/>
    <lineage>
        <taxon>Eukaryota</taxon>
        <taxon>Fungi</taxon>
        <taxon>Dikarya</taxon>
        <taxon>Ascomycota</taxon>
        <taxon>Pezizomycotina</taxon>
        <taxon>Sordariomycetes</taxon>
        <taxon>Hypocreomycetidae</taxon>
        <taxon>Hypocreales</taxon>
        <taxon>Cordycipitaceae</taxon>
        <taxon>Niveomyces</taxon>
    </lineage>
</organism>
<evidence type="ECO:0000259" key="9">
    <source>
        <dbReference type="Pfam" id="PF00749"/>
    </source>
</evidence>
<accession>A0A167TE88</accession>
<evidence type="ECO:0000256" key="1">
    <source>
        <dbReference type="ARBA" id="ARBA00007894"/>
    </source>
</evidence>
<dbReference type="GO" id="GO:0005524">
    <property type="term" value="F:ATP binding"/>
    <property type="evidence" value="ECO:0007669"/>
    <property type="project" value="UniProtKB-KW"/>
</dbReference>
<dbReference type="InterPro" id="IPR045462">
    <property type="entry name" value="aa-tRNA-synth_I_cd-bd"/>
</dbReference>
<dbReference type="STRING" id="1081102.A0A167TE88"/>
<dbReference type="Pfam" id="PF19269">
    <property type="entry name" value="Anticodon_2"/>
    <property type="match status" value="1"/>
</dbReference>
<dbReference type="PANTHER" id="PTHR43311:SF2">
    <property type="entry name" value="GLUTAMATE--TRNA LIGASE, MITOCHONDRIAL-RELATED"/>
    <property type="match status" value="1"/>
</dbReference>
<dbReference type="Gene3D" id="1.10.10.350">
    <property type="match status" value="1"/>
</dbReference>
<name>A0A167TE88_9HYPO</name>
<gene>
    <name evidence="11" type="ORF">SPI_05640</name>
</gene>
<keyword evidence="6 7" id="KW-0030">Aminoacyl-tRNA synthetase</keyword>
<dbReference type="Gene3D" id="3.40.50.620">
    <property type="entry name" value="HUPs"/>
    <property type="match status" value="2"/>
</dbReference>
<protein>
    <submittedName>
        <fullName evidence="11">Glutamyl/glutaminyl-tRNA synthetase, class Ib</fullName>
    </submittedName>
</protein>
<evidence type="ECO:0000256" key="5">
    <source>
        <dbReference type="ARBA" id="ARBA00022917"/>
    </source>
</evidence>
<keyword evidence="12" id="KW-1185">Reference proteome</keyword>
<feature type="compositionally biased region" description="Basic and acidic residues" evidence="8">
    <location>
        <begin position="37"/>
        <end position="47"/>
    </location>
</feature>
<dbReference type="GO" id="GO:0006424">
    <property type="term" value="P:glutamyl-tRNA aminoacylation"/>
    <property type="evidence" value="ECO:0007669"/>
    <property type="project" value="TreeGrafter"/>
</dbReference>
<reference evidence="11 12" key="1">
    <citation type="journal article" date="2016" name="Genome Biol. Evol.">
        <title>Divergent and convergent evolution of fungal pathogenicity.</title>
        <authorList>
            <person name="Shang Y."/>
            <person name="Xiao G."/>
            <person name="Zheng P."/>
            <person name="Cen K."/>
            <person name="Zhan S."/>
            <person name="Wang C."/>
        </authorList>
    </citation>
    <scope>NUCLEOTIDE SEQUENCE [LARGE SCALE GENOMIC DNA]</scope>
    <source>
        <strain evidence="11 12">RCEF 264</strain>
    </source>
</reference>
<dbReference type="AlphaFoldDB" id="A0A167TE88"/>
<dbReference type="OrthoDB" id="428822at2759"/>
<evidence type="ECO:0000256" key="3">
    <source>
        <dbReference type="ARBA" id="ARBA00022741"/>
    </source>
</evidence>
<dbReference type="InterPro" id="IPR000924">
    <property type="entry name" value="Glu/Gln-tRNA-synth"/>
</dbReference>
<feature type="region of interest" description="Disordered" evidence="8">
    <location>
        <begin position="570"/>
        <end position="592"/>
    </location>
</feature>
<evidence type="ECO:0000256" key="4">
    <source>
        <dbReference type="ARBA" id="ARBA00022840"/>
    </source>
</evidence>
<evidence type="ECO:0000256" key="6">
    <source>
        <dbReference type="ARBA" id="ARBA00023146"/>
    </source>
</evidence>
<dbReference type="InterPro" id="IPR049940">
    <property type="entry name" value="GluQ/Sye"/>
</dbReference>
<dbReference type="PRINTS" id="PR00987">
    <property type="entry name" value="TRNASYNTHGLU"/>
</dbReference>
<comment type="similarity">
    <text evidence="1">Belongs to the class-I aminoacyl-tRNA synthetase family. Glutamate--tRNA ligase type 1 subfamily.</text>
</comment>
<dbReference type="GO" id="GO:0005739">
    <property type="term" value="C:mitochondrion"/>
    <property type="evidence" value="ECO:0007669"/>
    <property type="project" value="TreeGrafter"/>
</dbReference>
<keyword evidence="2 7" id="KW-0436">Ligase</keyword>
<proteinExistence type="inferred from homology"/>
<evidence type="ECO:0000313" key="12">
    <source>
        <dbReference type="Proteomes" id="UP000076874"/>
    </source>
</evidence>
<comment type="caution">
    <text evidence="11">The sequence shown here is derived from an EMBL/GenBank/DDBJ whole genome shotgun (WGS) entry which is preliminary data.</text>
</comment>
<dbReference type="GO" id="GO:0004818">
    <property type="term" value="F:glutamate-tRNA ligase activity"/>
    <property type="evidence" value="ECO:0007669"/>
    <property type="project" value="TreeGrafter"/>
</dbReference>
<sequence length="592" mass="65115">MAALGRTVCFSCRARIFLQSRSSRSYASAAPSAAGPEKARSLLDRRPDHARRARLPDGPARTRFAPSPTGYLHLGSLRTALYNYLLARATNGQFLLRLEDTDQARIVASERLSIYREHADRLLQQGKAFRCFCSHDDLAAHQRSSLASDGTFGTYPGLCLSVSADESAERAARGETFTVRFKSSSRPPHVHDLVYGLHKKNTLEDHFIIMKSDGFPTYHFANVVDDHLMKITHVVRGAEWLISTPKHVGLYDAFGWTPPKFAHVGLLVDSKRQKLSKRNMDIGIDSYRQDGVPPPALLNFAALLGWNPGTISTKGALTLDDLVDNFSLKFTKGDIVVNMEKLAYLRKKHVRLAIDRASSNSRPIDEYLTVPMLQTIREVEAARLSPPSNAGSGDVQRPSASPFALLGDPLVSLREADEEAARNHIRALLGISRSDAVTAAEAVAANRYLIWQLSPQDIRESYAQLGPAARNVYVEEVAQTPAGVMAFLAGQLDSIDDGQWNTANIHTSLGASVKDVTSREEGQPPVSVGYKYLRWALLSLADGPQIGALMEFLGKKETLRRLRMAQSVAEAATESNNDHEAVYPPEQSMSSI</sequence>
<dbReference type="Pfam" id="PF00749">
    <property type="entry name" value="tRNA-synt_1c"/>
    <property type="match status" value="2"/>
</dbReference>
<keyword evidence="4 7" id="KW-0067">ATP-binding</keyword>
<feature type="region of interest" description="Disordered" evidence="8">
    <location>
        <begin position="28"/>
        <end position="64"/>
    </location>
</feature>
<feature type="domain" description="Glutamyl/glutaminyl-tRNA synthetase class Ib catalytic" evidence="9">
    <location>
        <begin position="61"/>
        <end position="105"/>
    </location>
</feature>
<dbReference type="InterPro" id="IPR020058">
    <property type="entry name" value="Glu/Gln-tRNA-synth_Ib_cat-dom"/>
</dbReference>
<dbReference type="InterPro" id="IPR014729">
    <property type="entry name" value="Rossmann-like_a/b/a_fold"/>
</dbReference>
<keyword evidence="5 7" id="KW-0648">Protein biosynthesis</keyword>